<dbReference type="EMBL" id="LNCU01000019">
    <property type="protein sequence ID" value="KWV60424.1"/>
    <property type="molecule type" value="Genomic_DNA"/>
</dbReference>
<keyword evidence="5" id="KW-1185">Reference proteome</keyword>
<evidence type="ECO:0000313" key="5">
    <source>
        <dbReference type="Proteomes" id="UP000057737"/>
    </source>
</evidence>
<proteinExistence type="predicted"/>
<dbReference type="PROSITE" id="PS50110">
    <property type="entry name" value="RESPONSE_REGULATORY"/>
    <property type="match status" value="1"/>
</dbReference>
<comment type="caution">
    <text evidence="4">The sequence shown here is derived from an EMBL/GenBank/DDBJ whole genome shotgun (WGS) entry which is preliminary data.</text>
</comment>
<accession>A0A120FRQ2</accession>
<dbReference type="Proteomes" id="UP000057737">
    <property type="component" value="Unassembled WGS sequence"/>
</dbReference>
<organism evidence="4 5">
    <name type="scientific">Bradyrhizobium macuxiense</name>
    <dbReference type="NCBI Taxonomy" id="1755647"/>
    <lineage>
        <taxon>Bacteria</taxon>
        <taxon>Pseudomonadati</taxon>
        <taxon>Pseudomonadota</taxon>
        <taxon>Alphaproteobacteria</taxon>
        <taxon>Hyphomicrobiales</taxon>
        <taxon>Nitrobacteraceae</taxon>
        <taxon>Bradyrhizobium</taxon>
    </lineage>
</organism>
<dbReference type="InterPro" id="IPR050595">
    <property type="entry name" value="Bact_response_regulator"/>
</dbReference>
<evidence type="ECO:0000256" key="2">
    <source>
        <dbReference type="PROSITE-ProRule" id="PRU00169"/>
    </source>
</evidence>
<dbReference type="SMART" id="SM00448">
    <property type="entry name" value="REC"/>
    <property type="match status" value="1"/>
</dbReference>
<gene>
    <name evidence="4" type="ORF">AS156_28955</name>
</gene>
<keyword evidence="1 2" id="KW-0597">Phosphoprotein</keyword>
<dbReference type="RefSeq" id="WP_066500382.1">
    <property type="nucleotide sequence ID" value="NZ_LNCU01000019.1"/>
</dbReference>
<reference evidence="4 5" key="1">
    <citation type="submission" date="2015-11" db="EMBL/GenBank/DDBJ databases">
        <title>Draft Genome Sequence of the Strain BR 10303 (Bradyrhizobium sp.) isolated from nodules of Centrolobium paraense.</title>
        <authorList>
            <person name="Zelli J.E."/>
            <person name="Simoes-Araujo J.L."/>
            <person name="Barauna A.C."/>
            <person name="Silva K."/>
        </authorList>
    </citation>
    <scope>NUCLEOTIDE SEQUENCE [LARGE SCALE GENOMIC DNA]</scope>
    <source>
        <strain evidence="4 5">BR 10303</strain>
    </source>
</reference>
<dbReference type="GO" id="GO:0000160">
    <property type="term" value="P:phosphorelay signal transduction system"/>
    <property type="evidence" value="ECO:0007669"/>
    <property type="project" value="InterPro"/>
</dbReference>
<evidence type="ECO:0000259" key="3">
    <source>
        <dbReference type="PROSITE" id="PS50110"/>
    </source>
</evidence>
<dbReference type="Gene3D" id="3.40.50.2300">
    <property type="match status" value="1"/>
</dbReference>
<dbReference type="PANTHER" id="PTHR44591">
    <property type="entry name" value="STRESS RESPONSE REGULATOR PROTEIN 1"/>
    <property type="match status" value="1"/>
</dbReference>
<dbReference type="InterPro" id="IPR011006">
    <property type="entry name" value="CheY-like_superfamily"/>
</dbReference>
<name>A0A120FRQ2_9BRAD</name>
<dbReference type="Pfam" id="PF00072">
    <property type="entry name" value="Response_reg"/>
    <property type="match status" value="1"/>
</dbReference>
<dbReference type="InterPro" id="IPR001789">
    <property type="entry name" value="Sig_transdc_resp-reg_receiver"/>
</dbReference>
<evidence type="ECO:0000256" key="1">
    <source>
        <dbReference type="ARBA" id="ARBA00022553"/>
    </source>
</evidence>
<feature type="modified residue" description="4-aspartylphosphate" evidence="2">
    <location>
        <position position="54"/>
    </location>
</feature>
<feature type="domain" description="Response regulatory" evidence="3">
    <location>
        <begin position="6"/>
        <end position="119"/>
    </location>
</feature>
<dbReference type="SUPFAM" id="SSF52172">
    <property type="entry name" value="CheY-like"/>
    <property type="match status" value="1"/>
</dbReference>
<dbReference type="AlphaFoldDB" id="A0A120FRQ2"/>
<protein>
    <submittedName>
        <fullName evidence="4">Regulator</fullName>
    </submittedName>
</protein>
<dbReference type="PANTHER" id="PTHR44591:SF25">
    <property type="entry name" value="CHEMOTAXIS TWO-COMPONENT RESPONSE REGULATOR"/>
    <property type="match status" value="1"/>
</dbReference>
<sequence length="130" mass="14081">MSQKPVIAVVDDDPRVLESLENLFESVGYTVATFSSGQSLLTCDLSSINCLITDIGMPGMDGFELLDIVKKTRPKLPVFLLTGRHEIGDQHRATGKDISGFFTKPFGGQDLVAAIDHTLGDIDLEGNNDQ</sequence>
<evidence type="ECO:0000313" key="4">
    <source>
        <dbReference type="EMBL" id="KWV60424.1"/>
    </source>
</evidence>